<organism evidence="2 3">
    <name type="scientific">Sphingomonas leidyi</name>
    <dbReference type="NCBI Taxonomy" id="68569"/>
    <lineage>
        <taxon>Bacteria</taxon>
        <taxon>Pseudomonadati</taxon>
        <taxon>Pseudomonadota</taxon>
        <taxon>Alphaproteobacteria</taxon>
        <taxon>Sphingomonadales</taxon>
        <taxon>Sphingomonadaceae</taxon>
        <taxon>Sphingomonas</taxon>
    </lineage>
</organism>
<feature type="domain" description="Phage tail collar" evidence="1">
    <location>
        <begin position="7"/>
        <end position="62"/>
    </location>
</feature>
<dbReference type="Proteomes" id="UP000564677">
    <property type="component" value="Unassembled WGS sequence"/>
</dbReference>
<accession>A0A7X5UWL9</accession>
<proteinExistence type="predicted"/>
<reference evidence="2 3" key="1">
    <citation type="submission" date="2020-03" db="EMBL/GenBank/DDBJ databases">
        <title>Genomic Encyclopedia of Type Strains, Phase IV (KMG-IV): sequencing the most valuable type-strain genomes for metagenomic binning, comparative biology and taxonomic classification.</title>
        <authorList>
            <person name="Goeker M."/>
        </authorList>
    </citation>
    <scope>NUCLEOTIDE SEQUENCE [LARGE SCALE GENOMIC DNA]</scope>
    <source>
        <strain evidence="2 3">DSM 4733</strain>
    </source>
</reference>
<dbReference type="Pfam" id="PF07484">
    <property type="entry name" value="Collar"/>
    <property type="match status" value="1"/>
</dbReference>
<dbReference type="InterPro" id="IPR037053">
    <property type="entry name" value="Phage_tail_collar_dom_sf"/>
</dbReference>
<dbReference type="InterPro" id="IPR011083">
    <property type="entry name" value="Phage_tail_collar_dom"/>
</dbReference>
<protein>
    <submittedName>
        <fullName evidence="2">Microcystin-dependent protein</fullName>
    </submittedName>
</protein>
<evidence type="ECO:0000313" key="2">
    <source>
        <dbReference type="EMBL" id="NIJ63592.1"/>
    </source>
</evidence>
<evidence type="ECO:0000313" key="3">
    <source>
        <dbReference type="Proteomes" id="UP000564677"/>
    </source>
</evidence>
<dbReference type="Gene3D" id="3.90.1340.10">
    <property type="entry name" value="Phage tail collar domain"/>
    <property type="match status" value="1"/>
</dbReference>
<gene>
    <name evidence="2" type="ORF">FHR20_000523</name>
</gene>
<dbReference type="AlphaFoldDB" id="A0A7X5UWL9"/>
<dbReference type="RefSeq" id="WP_167298084.1">
    <property type="nucleotide sequence ID" value="NZ_CP170557.1"/>
</dbReference>
<name>A0A7X5UWL9_9SPHN</name>
<sequence>MSEPYIGQIMQVGFNFAPRGWAPCQGQIMSINQNQALFSLLGTVYGGNGVSTFGIPDSRGRVFVGQGTGPGLTPIVLGQIGGVNSEVLSILQMPIHNHLATFTPSGGGVSGTLQAMTGALAAETAAPANGSFLGVANDSSGSVTPTFYVPAGQSGTTPINLGGLNITGSGGGGTVTVANSGGSQPVPVMQPYLGIQTNIALEGVFPSRN</sequence>
<evidence type="ECO:0000259" key="1">
    <source>
        <dbReference type="Pfam" id="PF07484"/>
    </source>
</evidence>
<dbReference type="SUPFAM" id="SSF88874">
    <property type="entry name" value="Receptor-binding domain of short tail fibre protein gp12"/>
    <property type="match status" value="1"/>
</dbReference>
<dbReference type="EMBL" id="JAASQV010000001">
    <property type="protein sequence ID" value="NIJ63592.1"/>
    <property type="molecule type" value="Genomic_DNA"/>
</dbReference>
<keyword evidence="3" id="KW-1185">Reference proteome</keyword>
<comment type="caution">
    <text evidence="2">The sequence shown here is derived from an EMBL/GenBank/DDBJ whole genome shotgun (WGS) entry which is preliminary data.</text>
</comment>